<dbReference type="PANTHER" id="PTHR23110:SF111">
    <property type="entry name" value="LONGITUDINALS LACKING PROTEIN, ISOFORMS F_I_K_T"/>
    <property type="match status" value="1"/>
</dbReference>
<dbReference type="SUPFAM" id="SSF46689">
    <property type="entry name" value="Homeodomain-like"/>
    <property type="match status" value="1"/>
</dbReference>
<dbReference type="Gene3D" id="3.30.710.10">
    <property type="entry name" value="Potassium Channel Kv1.1, Chain A"/>
    <property type="match status" value="1"/>
</dbReference>
<dbReference type="OrthoDB" id="6418787at2759"/>
<reference evidence="9 10" key="1">
    <citation type="journal article" date="2016" name="Genome Biol. Evol.">
        <title>Gene Family Evolution Reflects Adaptation to Soil Environmental Stressors in the Genome of the Collembolan Orchesella cincta.</title>
        <authorList>
            <person name="Faddeeva-Vakhrusheva A."/>
            <person name="Derks M.F."/>
            <person name="Anvar S.Y."/>
            <person name="Agamennone V."/>
            <person name="Suring W."/>
            <person name="Smit S."/>
            <person name="van Straalen N.M."/>
            <person name="Roelofs D."/>
        </authorList>
    </citation>
    <scope>NUCLEOTIDE SEQUENCE [LARGE SCALE GENOMIC DNA]</scope>
    <source>
        <tissue evidence="9">Mixed pool</tissue>
    </source>
</reference>
<dbReference type="GO" id="GO:0008406">
    <property type="term" value="P:gonad development"/>
    <property type="evidence" value="ECO:0007669"/>
    <property type="project" value="UniProtKB-ARBA"/>
</dbReference>
<dbReference type="AlphaFoldDB" id="A0A1D2MEN2"/>
<proteinExistence type="predicted"/>
<dbReference type="Pfam" id="PF00651">
    <property type="entry name" value="BTB"/>
    <property type="match status" value="1"/>
</dbReference>
<dbReference type="EMBL" id="LJIJ01001596">
    <property type="protein sequence ID" value="ODM91311.1"/>
    <property type="molecule type" value="Genomic_DNA"/>
</dbReference>
<dbReference type="SUPFAM" id="SSF54695">
    <property type="entry name" value="POZ domain"/>
    <property type="match status" value="1"/>
</dbReference>
<dbReference type="InterPro" id="IPR000210">
    <property type="entry name" value="BTB/POZ_dom"/>
</dbReference>
<evidence type="ECO:0000259" key="8">
    <source>
        <dbReference type="PROSITE" id="PS50097"/>
    </source>
</evidence>
<sequence length="439" mass="47406">MEDQFNVRWNDHTAVVIQSIVEKLERDVLTDVGLTCEGRTLKCHRLILAACSTYFDKVLSEFSAPNLVIFINNMKFWELEALVNFMYRGEVTVSQEKLGDLCKAADQLKIKGLAKNVDATTSGIGPAVKDHLDNSTNGFDMVDLLHYGNGSDANPRAVSGGQHHKSLLRPKSNLPTTRKLQKVIMKEQQESPRFVKVAKLERSSQGSGTLQLPLMPVKMSSPTACHLRSEAAGGSNDGSLVGVVSQLPQNGVANSIFILNNEGAFSYFGGTSTAEKNSQNQEVKKEETEPPGTTSLRTAAIPAELKTAKTSVGTSIPAGQSSPSTTSSASAMESVDKKQRLEQAAMHVASSNKSVKQVALEYDIPRTTLCAYMKRNGISAYQLVSTNDTCTEAGSGDQNFLTDHGGQEKNDGAILLGTNGSVEKNERESKFDGITIDID</sequence>
<dbReference type="GO" id="GO:0035167">
    <property type="term" value="P:larval lymph gland hemopoiesis"/>
    <property type="evidence" value="ECO:0007669"/>
    <property type="project" value="UniProtKB-ARBA"/>
</dbReference>
<keyword evidence="5" id="KW-0539">Nucleus</keyword>
<comment type="subcellular location">
    <subcellularLocation>
        <location evidence="1">Nucleus</location>
    </subcellularLocation>
</comment>
<evidence type="ECO:0000313" key="9">
    <source>
        <dbReference type="EMBL" id="ODM91311.1"/>
    </source>
</evidence>
<feature type="region of interest" description="Disordered" evidence="7">
    <location>
        <begin position="270"/>
        <end position="294"/>
    </location>
</feature>
<accession>A0A1D2MEN2</accession>
<dbReference type="GO" id="GO:0045476">
    <property type="term" value="P:nurse cell apoptotic process"/>
    <property type="evidence" value="ECO:0007669"/>
    <property type="project" value="UniProtKB-ARBA"/>
</dbReference>
<organism evidence="9 10">
    <name type="scientific">Orchesella cincta</name>
    <name type="common">Springtail</name>
    <name type="synonym">Podura cincta</name>
    <dbReference type="NCBI Taxonomy" id="48709"/>
    <lineage>
        <taxon>Eukaryota</taxon>
        <taxon>Metazoa</taxon>
        <taxon>Ecdysozoa</taxon>
        <taxon>Arthropoda</taxon>
        <taxon>Hexapoda</taxon>
        <taxon>Collembola</taxon>
        <taxon>Entomobryomorpha</taxon>
        <taxon>Entomobryoidea</taxon>
        <taxon>Orchesellidae</taxon>
        <taxon>Orchesellinae</taxon>
        <taxon>Orchesella</taxon>
    </lineage>
</organism>
<keyword evidence="4" id="KW-0524">Neurogenesis</keyword>
<evidence type="ECO:0000256" key="3">
    <source>
        <dbReference type="ARBA" id="ARBA00022782"/>
    </source>
</evidence>
<dbReference type="InterPro" id="IPR009057">
    <property type="entry name" value="Homeodomain-like_sf"/>
</dbReference>
<feature type="region of interest" description="Disordered" evidence="7">
    <location>
        <begin position="309"/>
        <end position="332"/>
    </location>
</feature>
<keyword evidence="3" id="KW-0221">Differentiation</keyword>
<evidence type="ECO:0000256" key="2">
    <source>
        <dbReference type="ARBA" id="ARBA00022473"/>
    </source>
</evidence>
<dbReference type="InterPro" id="IPR051095">
    <property type="entry name" value="Dros_DevTransReg"/>
</dbReference>
<keyword evidence="2" id="KW-0217">Developmental protein</keyword>
<evidence type="ECO:0000256" key="6">
    <source>
        <dbReference type="ARBA" id="ARBA00037382"/>
    </source>
</evidence>
<dbReference type="SMART" id="SM00225">
    <property type="entry name" value="BTB"/>
    <property type="match status" value="1"/>
</dbReference>
<feature type="domain" description="BTB" evidence="8">
    <location>
        <begin position="30"/>
        <end position="95"/>
    </location>
</feature>
<dbReference type="InterPro" id="IPR011333">
    <property type="entry name" value="SKP1/BTB/POZ_sf"/>
</dbReference>
<dbReference type="PANTHER" id="PTHR23110">
    <property type="entry name" value="BTB DOMAIN TRANSCRIPTION FACTOR"/>
    <property type="match status" value="1"/>
</dbReference>
<dbReference type="GO" id="GO:0005634">
    <property type="term" value="C:nucleus"/>
    <property type="evidence" value="ECO:0007669"/>
    <property type="project" value="UniProtKB-SubCell"/>
</dbReference>
<protein>
    <submittedName>
        <fullName evidence="9">Longitudinals lacking protein, isoform G</fullName>
    </submittedName>
</protein>
<evidence type="ECO:0000256" key="4">
    <source>
        <dbReference type="ARBA" id="ARBA00022902"/>
    </source>
</evidence>
<dbReference type="GO" id="GO:0007526">
    <property type="term" value="P:larval somatic muscle development"/>
    <property type="evidence" value="ECO:0007669"/>
    <property type="project" value="UniProtKB-ARBA"/>
</dbReference>
<evidence type="ECO:0000256" key="1">
    <source>
        <dbReference type="ARBA" id="ARBA00004123"/>
    </source>
</evidence>
<evidence type="ECO:0000256" key="7">
    <source>
        <dbReference type="SAM" id="MobiDB-lite"/>
    </source>
</evidence>
<dbReference type="GO" id="GO:0016199">
    <property type="term" value="P:axon midline choice point recognition"/>
    <property type="evidence" value="ECO:0007669"/>
    <property type="project" value="UniProtKB-ARBA"/>
</dbReference>
<gene>
    <name evidence="9" type="ORF">Ocin01_15373</name>
</gene>
<comment type="function">
    <text evidence="6">Putative transcription factor required for axon growth and guidance in the central and peripheral nervous systems. Repels CNS axons away from the midline by promoting the expression of the midline repellent sli and its receptor robo.</text>
</comment>
<keyword evidence="10" id="KW-1185">Reference proteome</keyword>
<name>A0A1D2MEN2_ORCCI</name>
<dbReference type="GO" id="GO:0048813">
    <property type="term" value="P:dendrite morphogenesis"/>
    <property type="evidence" value="ECO:0007669"/>
    <property type="project" value="UniProtKB-ARBA"/>
</dbReference>
<comment type="caution">
    <text evidence="9">The sequence shown here is derived from an EMBL/GenBank/DDBJ whole genome shotgun (WGS) entry which is preliminary data.</text>
</comment>
<dbReference type="GO" id="GO:0007464">
    <property type="term" value="P:R3/R4 cell fate commitment"/>
    <property type="evidence" value="ECO:0007669"/>
    <property type="project" value="UniProtKB-ARBA"/>
</dbReference>
<dbReference type="PROSITE" id="PS50097">
    <property type="entry name" value="BTB"/>
    <property type="match status" value="1"/>
</dbReference>
<dbReference type="CDD" id="cd18315">
    <property type="entry name" value="BTB_POZ_BAB-like"/>
    <property type="match status" value="1"/>
</dbReference>
<evidence type="ECO:0000313" key="10">
    <source>
        <dbReference type="Proteomes" id="UP000094527"/>
    </source>
</evidence>
<feature type="compositionally biased region" description="Polar residues" evidence="7">
    <location>
        <begin position="309"/>
        <end position="320"/>
    </location>
</feature>
<dbReference type="GO" id="GO:0045467">
    <property type="term" value="P:R7 cell development"/>
    <property type="evidence" value="ECO:0007669"/>
    <property type="project" value="UniProtKB-ARBA"/>
</dbReference>
<feature type="compositionally biased region" description="Low complexity" evidence="7">
    <location>
        <begin position="321"/>
        <end position="331"/>
    </location>
</feature>
<dbReference type="GO" id="GO:0006357">
    <property type="term" value="P:regulation of transcription by RNA polymerase II"/>
    <property type="evidence" value="ECO:0007669"/>
    <property type="project" value="TreeGrafter"/>
</dbReference>
<feature type="compositionally biased region" description="Polar residues" evidence="7">
    <location>
        <begin position="270"/>
        <end position="281"/>
    </location>
</feature>
<dbReference type="Proteomes" id="UP000094527">
    <property type="component" value="Unassembled WGS sequence"/>
</dbReference>
<evidence type="ECO:0000256" key="5">
    <source>
        <dbReference type="ARBA" id="ARBA00023242"/>
    </source>
</evidence>